<evidence type="ECO:0000256" key="4">
    <source>
        <dbReference type="ARBA" id="ARBA00022989"/>
    </source>
</evidence>
<keyword evidence="8" id="KW-1185">Reference proteome</keyword>
<feature type="transmembrane region" description="Helical" evidence="6">
    <location>
        <begin position="29"/>
        <end position="47"/>
    </location>
</feature>
<evidence type="ECO:0000313" key="8">
    <source>
        <dbReference type="Proteomes" id="UP000076268"/>
    </source>
</evidence>
<evidence type="ECO:0000256" key="6">
    <source>
        <dbReference type="SAM" id="Phobius"/>
    </source>
</evidence>
<dbReference type="InterPro" id="IPR005538">
    <property type="entry name" value="LrgA/CidA"/>
</dbReference>
<accession>A0A154BRC7</accession>
<proteinExistence type="predicted"/>
<keyword evidence="2" id="KW-1003">Cell membrane</keyword>
<keyword evidence="5 6" id="KW-0472">Membrane</keyword>
<evidence type="ECO:0000313" key="7">
    <source>
        <dbReference type="EMBL" id="KYZ76078.1"/>
    </source>
</evidence>
<evidence type="ECO:0000256" key="1">
    <source>
        <dbReference type="ARBA" id="ARBA00004651"/>
    </source>
</evidence>
<dbReference type="RefSeq" id="WP_231881843.1">
    <property type="nucleotide sequence ID" value="NZ_LSGP01000017.1"/>
</dbReference>
<organism evidence="7 8">
    <name type="scientific">Anaerosporomusa subterranea</name>
    <dbReference type="NCBI Taxonomy" id="1794912"/>
    <lineage>
        <taxon>Bacteria</taxon>
        <taxon>Bacillati</taxon>
        <taxon>Bacillota</taxon>
        <taxon>Negativicutes</taxon>
        <taxon>Acetonemataceae</taxon>
        <taxon>Anaerosporomusa</taxon>
    </lineage>
</organism>
<comment type="subcellular location">
    <subcellularLocation>
        <location evidence="1">Cell membrane</location>
        <topology evidence="1">Multi-pass membrane protein</topology>
    </subcellularLocation>
</comment>
<dbReference type="PANTHER" id="PTHR33931">
    <property type="entry name" value="HOLIN-LIKE PROTEIN CIDA-RELATED"/>
    <property type="match status" value="1"/>
</dbReference>
<dbReference type="GO" id="GO:0005886">
    <property type="term" value="C:plasma membrane"/>
    <property type="evidence" value="ECO:0007669"/>
    <property type="project" value="UniProtKB-SubCell"/>
</dbReference>
<gene>
    <name evidence="7" type="ORF">AXX12_06435</name>
</gene>
<dbReference type="NCBIfam" id="NF002460">
    <property type="entry name" value="PRK01658.1"/>
    <property type="match status" value="1"/>
</dbReference>
<dbReference type="Proteomes" id="UP000076268">
    <property type="component" value="Unassembled WGS sequence"/>
</dbReference>
<dbReference type="EMBL" id="LSGP01000017">
    <property type="protein sequence ID" value="KYZ76078.1"/>
    <property type="molecule type" value="Genomic_DNA"/>
</dbReference>
<feature type="transmembrane region" description="Helical" evidence="6">
    <location>
        <begin position="92"/>
        <end position="112"/>
    </location>
</feature>
<dbReference type="Pfam" id="PF03788">
    <property type="entry name" value="LrgA"/>
    <property type="match status" value="1"/>
</dbReference>
<keyword evidence="3 6" id="KW-0812">Transmembrane</keyword>
<name>A0A154BRC7_ANASB</name>
<evidence type="ECO:0000256" key="3">
    <source>
        <dbReference type="ARBA" id="ARBA00022692"/>
    </source>
</evidence>
<dbReference type="STRING" id="1794912.AXX12_06435"/>
<evidence type="ECO:0008006" key="9">
    <source>
        <dbReference type="Google" id="ProtNLM"/>
    </source>
</evidence>
<protein>
    <recommendedName>
        <fullName evidence="9">Holin</fullName>
    </recommendedName>
</protein>
<dbReference type="PANTHER" id="PTHR33931:SF2">
    <property type="entry name" value="HOLIN-LIKE PROTEIN CIDA"/>
    <property type="match status" value="1"/>
</dbReference>
<dbReference type="AlphaFoldDB" id="A0A154BRC7"/>
<evidence type="ECO:0000256" key="5">
    <source>
        <dbReference type="ARBA" id="ARBA00023136"/>
    </source>
</evidence>
<keyword evidence="4 6" id="KW-1133">Transmembrane helix</keyword>
<feature type="transmembrane region" description="Helical" evidence="6">
    <location>
        <begin position="59"/>
        <end position="80"/>
    </location>
</feature>
<sequence>MMMKFYKTVLQIAALSSLSWLGNTLAQMLHLDMLGNIIGIAILLLLLERKLLPLSWIETGANFLIAEMLLFFIPSAIGIIQFKDLLRQESLGLMLVIVFSTALVIVFVGLATELVSHYRKARNELC</sequence>
<comment type="caution">
    <text evidence="7">The sequence shown here is derived from an EMBL/GenBank/DDBJ whole genome shotgun (WGS) entry which is preliminary data.</text>
</comment>
<evidence type="ECO:0000256" key="2">
    <source>
        <dbReference type="ARBA" id="ARBA00022475"/>
    </source>
</evidence>
<reference evidence="7 8" key="1">
    <citation type="submission" date="2016-02" db="EMBL/GenBank/DDBJ databases">
        <title>Anaerosporomusa subterraneum gen. nov., sp. nov., a spore-forming obligate anaerobe isolated from saprolite.</title>
        <authorList>
            <person name="Choi J.K."/>
            <person name="Shah M."/>
            <person name="Yee N."/>
        </authorList>
    </citation>
    <scope>NUCLEOTIDE SEQUENCE [LARGE SCALE GENOMIC DNA]</scope>
    <source>
        <strain evidence="7 8">RU4</strain>
    </source>
</reference>